<dbReference type="EMBL" id="CP053073">
    <property type="protein sequence ID" value="QJR15908.1"/>
    <property type="molecule type" value="Genomic_DNA"/>
</dbReference>
<feature type="domain" description="AAA+ ATPase" evidence="2">
    <location>
        <begin position="183"/>
        <end position="314"/>
    </location>
</feature>
<dbReference type="GO" id="GO:0016887">
    <property type="term" value="F:ATP hydrolysis activity"/>
    <property type="evidence" value="ECO:0007669"/>
    <property type="project" value="InterPro"/>
</dbReference>
<dbReference type="InterPro" id="IPR003593">
    <property type="entry name" value="AAA+_ATPase"/>
</dbReference>
<sequence length="358" mass="40112">MKGSIVSNTSKSAGISYRVRDVSDLVMHKRMVEALEAGQSRYPIYRKLRFAARVELEVLFDAIALDPAWRAERMYTHALMLDGDGVFVSAYGNRKPDYCSCRFFIWAADPQRAEAAKELILSKAAATRIREPMFKINWQFLTGRGEVENAEIEEMVDEAVIDEAYPEIAGGVKPFIERYLDSKESVLVLQGPPGTGKTRLIRAILGEIARRKDDGETEVVYTGDMRALESDEIFVKFITGWDDAFVVEDADHLLKPRCDGNEHLHRFLTIADGVVRAQGRKIIFSTNLPNVGDLDEALIRPGRCFARVHVRTLTTEEARIFATKVAAGDPAKLERAAQAFAAPQNRSHSLASVYQMLQ</sequence>
<dbReference type="SMART" id="SM00382">
    <property type="entry name" value="AAA"/>
    <property type="match status" value="1"/>
</dbReference>
<name>A0A6M4HAN5_9PROT</name>
<evidence type="ECO:0000259" key="2">
    <source>
        <dbReference type="SMART" id="SM00382"/>
    </source>
</evidence>
<gene>
    <name evidence="3" type="ORF">DSM104440_02734</name>
</gene>
<dbReference type="InterPro" id="IPR003959">
    <property type="entry name" value="ATPase_AAA_core"/>
</dbReference>
<reference evidence="3 4" key="1">
    <citation type="submission" date="2020-04" db="EMBL/GenBank/DDBJ databases">
        <title>Usitatibacter rugosus gen. nov., sp. nov. and Usitatibacter palustris sp. nov., novel members of Usitatibacteraceae fam. nov. within the order Nitrosomonadales isolated from soil.</title>
        <authorList>
            <person name="Huber K.J."/>
            <person name="Neumann-Schaal M."/>
            <person name="Geppert A."/>
            <person name="Luckner M."/>
            <person name="Wanner G."/>
            <person name="Overmann J."/>
        </authorList>
    </citation>
    <scope>NUCLEOTIDE SEQUENCE [LARGE SCALE GENOMIC DNA]</scope>
    <source>
        <strain evidence="3 4">Swamp67</strain>
    </source>
</reference>
<dbReference type="AlphaFoldDB" id="A0A6M4HAN5"/>
<keyword evidence="4" id="KW-1185">Reference proteome</keyword>
<evidence type="ECO:0000256" key="1">
    <source>
        <dbReference type="ARBA" id="ARBA00007448"/>
    </source>
</evidence>
<dbReference type="Proteomes" id="UP000503096">
    <property type="component" value="Chromosome"/>
</dbReference>
<dbReference type="Gene3D" id="3.40.50.300">
    <property type="entry name" value="P-loop containing nucleotide triphosphate hydrolases"/>
    <property type="match status" value="2"/>
</dbReference>
<proteinExistence type="inferred from homology"/>
<dbReference type="PANTHER" id="PTHR23070">
    <property type="entry name" value="BCS1 AAA-TYPE ATPASE"/>
    <property type="match status" value="1"/>
</dbReference>
<dbReference type="Pfam" id="PF00004">
    <property type="entry name" value="AAA"/>
    <property type="match status" value="1"/>
</dbReference>
<comment type="similarity">
    <text evidence="1">Belongs to the AAA ATPase family. BCS1 subfamily.</text>
</comment>
<organism evidence="3 4">
    <name type="scientific">Usitatibacter palustris</name>
    <dbReference type="NCBI Taxonomy" id="2732487"/>
    <lineage>
        <taxon>Bacteria</taxon>
        <taxon>Pseudomonadati</taxon>
        <taxon>Pseudomonadota</taxon>
        <taxon>Betaproteobacteria</taxon>
        <taxon>Nitrosomonadales</taxon>
        <taxon>Usitatibacteraceae</taxon>
        <taxon>Usitatibacter</taxon>
    </lineage>
</organism>
<dbReference type="InParanoid" id="A0A6M4HAN5"/>
<evidence type="ECO:0000313" key="4">
    <source>
        <dbReference type="Proteomes" id="UP000503096"/>
    </source>
</evidence>
<dbReference type="InterPro" id="IPR027417">
    <property type="entry name" value="P-loop_NTPase"/>
</dbReference>
<dbReference type="SUPFAM" id="SSF52540">
    <property type="entry name" value="P-loop containing nucleoside triphosphate hydrolases"/>
    <property type="match status" value="1"/>
</dbReference>
<dbReference type="InterPro" id="IPR050747">
    <property type="entry name" value="Mitochondrial_chaperone_BCS1"/>
</dbReference>
<dbReference type="GO" id="GO:0005524">
    <property type="term" value="F:ATP binding"/>
    <property type="evidence" value="ECO:0007669"/>
    <property type="project" value="InterPro"/>
</dbReference>
<protein>
    <recommendedName>
        <fullName evidence="2">AAA+ ATPase domain-containing protein</fullName>
    </recommendedName>
</protein>
<dbReference type="KEGG" id="upl:DSM104440_02734"/>
<dbReference type="Gene3D" id="1.10.8.60">
    <property type="match status" value="1"/>
</dbReference>
<evidence type="ECO:0000313" key="3">
    <source>
        <dbReference type="EMBL" id="QJR15908.1"/>
    </source>
</evidence>
<accession>A0A6M4HAN5</accession>